<gene>
    <name evidence="1" type="ordered locus">Acid_1394</name>
</gene>
<dbReference type="STRING" id="234267.Acid_1394"/>
<dbReference type="EMBL" id="CP000473">
    <property type="protein sequence ID" value="ABJ82387.1"/>
    <property type="molecule type" value="Genomic_DNA"/>
</dbReference>
<dbReference type="eggNOG" id="COG2442">
    <property type="taxonomic scope" value="Bacteria"/>
</dbReference>
<dbReference type="HOGENOM" id="CLU_1445066_0_0_0"/>
<dbReference type="OrthoDB" id="370799at2"/>
<protein>
    <submittedName>
        <fullName evidence="1">Uncharacterized protein</fullName>
    </submittedName>
</protein>
<dbReference type="AlphaFoldDB" id="Q029A4"/>
<name>Q029A4_SOLUE</name>
<dbReference type="SMR" id="Q029A4"/>
<accession>Q029A4</accession>
<organism evidence="1">
    <name type="scientific">Solibacter usitatus (strain Ellin6076)</name>
    <dbReference type="NCBI Taxonomy" id="234267"/>
    <lineage>
        <taxon>Bacteria</taxon>
        <taxon>Pseudomonadati</taxon>
        <taxon>Acidobacteriota</taxon>
        <taxon>Terriglobia</taxon>
        <taxon>Bryobacterales</taxon>
        <taxon>Solibacteraceae</taxon>
        <taxon>Candidatus Solibacter</taxon>
    </lineage>
</organism>
<dbReference type="InParanoid" id="Q029A4"/>
<dbReference type="KEGG" id="sus:Acid_1394"/>
<evidence type="ECO:0000313" key="1">
    <source>
        <dbReference type="EMBL" id="ABJ82387.1"/>
    </source>
</evidence>
<proteinExistence type="predicted"/>
<reference evidence="1" key="1">
    <citation type="submission" date="2006-10" db="EMBL/GenBank/DDBJ databases">
        <title>Complete sequence of Solibacter usitatus Ellin6076.</title>
        <authorList>
            <consortium name="US DOE Joint Genome Institute"/>
            <person name="Copeland A."/>
            <person name="Lucas S."/>
            <person name="Lapidus A."/>
            <person name="Barry K."/>
            <person name="Detter J.C."/>
            <person name="Glavina del Rio T."/>
            <person name="Hammon N."/>
            <person name="Israni S."/>
            <person name="Dalin E."/>
            <person name="Tice H."/>
            <person name="Pitluck S."/>
            <person name="Thompson L.S."/>
            <person name="Brettin T."/>
            <person name="Bruce D."/>
            <person name="Han C."/>
            <person name="Tapia R."/>
            <person name="Gilna P."/>
            <person name="Schmutz J."/>
            <person name="Larimer F."/>
            <person name="Land M."/>
            <person name="Hauser L."/>
            <person name="Kyrpides N."/>
            <person name="Mikhailova N."/>
            <person name="Janssen P.H."/>
            <person name="Kuske C.R."/>
            <person name="Richardson P."/>
        </authorList>
    </citation>
    <scope>NUCLEOTIDE SEQUENCE</scope>
    <source>
        <strain evidence="1">Ellin6076</strain>
    </source>
</reference>
<sequence>MFDPRAYGEEVAAILESAGNGDRLMPLVHGGSCAGPTRDLVEAAKIPPLLRAGLYLYLNCWEEAHTLAQDINNAEGSYWHAIVHRQEPDPGNSAYWFRQVGAHPIFPALKTRAAEAGIPTGARWDPIAFIDYCRSAAPGSPEERKAQEVQLAEWQLLFAWCGSEPRP</sequence>